<dbReference type="EMBL" id="HG690369">
    <property type="protein sequence ID" value="CDI74466.1"/>
    <property type="molecule type" value="Genomic_DNA"/>
</dbReference>
<feature type="compositionally biased region" description="Low complexity" evidence="1">
    <location>
        <begin position="310"/>
        <end position="319"/>
    </location>
</feature>
<feature type="compositionally biased region" description="Basic and acidic residues" evidence="1">
    <location>
        <begin position="1"/>
        <end position="12"/>
    </location>
</feature>
<dbReference type="OrthoDB" id="348132at2759"/>
<reference evidence="2" key="2">
    <citation type="submission" date="2013-10" db="EMBL/GenBank/DDBJ databases">
        <authorList>
            <person name="Aslett M."/>
        </authorList>
    </citation>
    <scope>NUCLEOTIDE SEQUENCE [LARGE SCALE GENOMIC DNA]</scope>
    <source>
        <strain evidence="2">Houghton</strain>
    </source>
</reference>
<proteinExistence type="predicted"/>
<dbReference type="AlphaFoldDB" id="U6G2I3"/>
<gene>
    <name evidence="2" type="ORF">EPH_0002530</name>
</gene>
<feature type="region of interest" description="Disordered" evidence="1">
    <location>
        <begin position="1"/>
        <end position="135"/>
    </location>
</feature>
<organism evidence="2 3">
    <name type="scientific">Eimeria praecox</name>
    <dbReference type="NCBI Taxonomy" id="51316"/>
    <lineage>
        <taxon>Eukaryota</taxon>
        <taxon>Sar</taxon>
        <taxon>Alveolata</taxon>
        <taxon>Apicomplexa</taxon>
        <taxon>Conoidasida</taxon>
        <taxon>Coccidia</taxon>
        <taxon>Eucoccidiorida</taxon>
        <taxon>Eimeriorina</taxon>
        <taxon>Eimeriidae</taxon>
        <taxon>Eimeria</taxon>
    </lineage>
</organism>
<evidence type="ECO:0000313" key="2">
    <source>
        <dbReference type="EMBL" id="CDI74466.1"/>
    </source>
</evidence>
<reference evidence="2" key="1">
    <citation type="submission" date="2013-10" db="EMBL/GenBank/DDBJ databases">
        <title>Genomic analysis of the causative agents of coccidiosis in chickens.</title>
        <authorList>
            <person name="Reid A.J."/>
            <person name="Blake D."/>
            <person name="Billington K."/>
            <person name="Browne H."/>
            <person name="Dunn M."/>
            <person name="Hung S."/>
            <person name="Kawahara F."/>
            <person name="Miranda-Saavedra D."/>
            <person name="Mourier T."/>
            <person name="Nagra H."/>
            <person name="Otto T.D."/>
            <person name="Rawlings N."/>
            <person name="Sanchez A."/>
            <person name="Sanders M."/>
            <person name="Subramaniam C."/>
            <person name="Tay Y."/>
            <person name="Dear P."/>
            <person name="Doerig C."/>
            <person name="Gruber A."/>
            <person name="Parkinson J."/>
            <person name="Shirley M."/>
            <person name="Wan K.L."/>
            <person name="Berriman M."/>
            <person name="Tomley F."/>
            <person name="Pain A."/>
        </authorList>
    </citation>
    <scope>NUCLEOTIDE SEQUENCE [LARGE SCALE GENOMIC DNA]</scope>
    <source>
        <strain evidence="2">Houghton</strain>
    </source>
</reference>
<evidence type="ECO:0000313" key="3">
    <source>
        <dbReference type="Proteomes" id="UP000018201"/>
    </source>
</evidence>
<dbReference type="Proteomes" id="UP000018201">
    <property type="component" value="Unassembled WGS sequence"/>
</dbReference>
<accession>U6G2I3</accession>
<feature type="compositionally biased region" description="Polar residues" evidence="1">
    <location>
        <begin position="190"/>
        <end position="208"/>
    </location>
</feature>
<feature type="region of interest" description="Disordered" evidence="1">
    <location>
        <begin position="382"/>
        <end position="474"/>
    </location>
</feature>
<sequence length="605" mass="64600">MSSQEEQHHRENNSGPERSGSGSGRGSPLSVSELPQSGGHTGNDVNFSDRSTLQAAPEGNPEGMSGRIQSPEAERARGHPRSAISRIGYMSDANEASTVVPDETEAAAPKESPADHVWRPPALTAASSPAVTPRDIKGSRALSRQRVQHMHLAVPTPVGHIRPRAKPVESPRGMAASPQSARSRPAALTRMTTLQDSNRSPLSGTATPSVLRRAESAGSHISGQPEEADRDIILVSGNNPTAQAVRESASHERKSPITQHPPSPAQGDTEGLPCGLETSAGPRSEGMRLREDTTESGTTAIDEVKGAEGAAPRRPAHPARVAAMQKTVSEVFAAESERRAAALTSRISSRAISRTEGSTELKRFAHRADVAHAAAEQLRRMEAGTAVDGIQGSKSEPLEQSGGKEGSYRDAEQKVCGGSQPHSDGGMEQVKRFGNLPAATPPTAPPKDGSPVGRKDEHEATESAHLQRSRMPHSIHAAQHELAVAAEVDEQRRLAAVISRARSRIVSRAEGSADRSSFSERADVAKAAAEQLRKMEQASSKQARDGSSSFRLPELAALNVNVEARGHNLAVFLTARYLLIDASRPWKKLRRRFKRYGEGTDYVFG</sequence>
<protein>
    <submittedName>
        <fullName evidence="2">Uncharacterized protein</fullName>
    </submittedName>
</protein>
<evidence type="ECO:0000256" key="1">
    <source>
        <dbReference type="SAM" id="MobiDB-lite"/>
    </source>
</evidence>
<keyword evidence="3" id="KW-1185">Reference proteome</keyword>
<feature type="compositionally biased region" description="Low complexity" evidence="1">
    <location>
        <begin position="175"/>
        <end position="187"/>
    </location>
</feature>
<name>U6G2I3_9EIME</name>
<feature type="compositionally biased region" description="Basic and acidic residues" evidence="1">
    <location>
        <begin position="453"/>
        <end position="462"/>
    </location>
</feature>
<feature type="region of interest" description="Disordered" evidence="1">
    <location>
        <begin position="151"/>
        <end position="319"/>
    </location>
</feature>
<feature type="compositionally biased region" description="Polar residues" evidence="1">
    <location>
        <begin position="43"/>
        <end position="54"/>
    </location>
</feature>
<dbReference type="VEuPathDB" id="ToxoDB:EPH_0002530"/>